<dbReference type="OrthoDB" id="9798693at2"/>
<dbReference type="RefSeq" id="WP_142787567.1">
    <property type="nucleotide sequence ID" value="NZ_VHJK01000001.1"/>
</dbReference>
<reference evidence="3 4" key="1">
    <citation type="submission" date="2019-06" db="EMBL/GenBank/DDBJ databases">
        <title>Erythrobacter insulae sp. nov., isolated from a tidal flat.</title>
        <authorList>
            <person name="Yoon J.-H."/>
        </authorList>
    </citation>
    <scope>NUCLEOTIDE SEQUENCE [LARGE SCALE GENOMIC DNA]</scope>
    <source>
        <strain evidence="3 4">JBTF-M21</strain>
    </source>
</reference>
<sequence>MKSARRVIAAITVACLCAPGTWLRTPVSWDPPATLKIEQVQQAGDTGVSAWPGWSVAGVWHYSGQSLLFGGFSALAALPDQRLMAFSDRGARFTLSQPDTGISQWSIDRQKFDLPLATAIPDAEAAAIDSDGAQYWLALENAHGIYRFDRDNTASGSIKLHAAALGWTNNTGAEAMARLQDGRFAILPEGRRIGLIFAGDPIETRVFKTFAYLPPIPGHAATDMAQLPDGRVLLLLRNLDPSGGIPVFESKLAVGPAPDADGDLPWAPQITLDLAGVIPRENYEGIALREMADGRVAVWLISDDNLSVMQRTLLAKLIFDPAEAAPPE</sequence>
<accession>A0A547PAX8</accession>
<keyword evidence="1" id="KW-0732">Signal</keyword>
<feature type="signal peptide" evidence="1">
    <location>
        <begin position="1"/>
        <end position="24"/>
    </location>
</feature>
<evidence type="ECO:0000313" key="4">
    <source>
        <dbReference type="Proteomes" id="UP000316343"/>
    </source>
</evidence>
<feature type="chain" id="PRO_5021708786" evidence="1">
    <location>
        <begin position="25"/>
        <end position="328"/>
    </location>
</feature>
<comment type="caution">
    <text evidence="3">The sequence shown here is derived from an EMBL/GenBank/DDBJ whole genome shotgun (WGS) entry which is preliminary data.</text>
</comment>
<dbReference type="Pfam" id="PF13449">
    <property type="entry name" value="Phytase-like"/>
    <property type="match status" value="1"/>
</dbReference>
<protein>
    <submittedName>
        <fullName evidence="3">Esterase-like activity of phytase family protein</fullName>
    </submittedName>
</protein>
<name>A0A547PAX8_9SPHN</name>
<dbReference type="EMBL" id="VHJK01000001">
    <property type="protein sequence ID" value="TRD11301.1"/>
    <property type="molecule type" value="Genomic_DNA"/>
</dbReference>
<dbReference type="AlphaFoldDB" id="A0A547PAX8"/>
<proteinExistence type="predicted"/>
<dbReference type="SUPFAM" id="SSF63829">
    <property type="entry name" value="Calcium-dependent phosphotriesterase"/>
    <property type="match status" value="1"/>
</dbReference>
<dbReference type="InterPro" id="IPR027372">
    <property type="entry name" value="Phytase-like_dom"/>
</dbReference>
<feature type="domain" description="Phytase-like" evidence="2">
    <location>
        <begin position="69"/>
        <end position="305"/>
    </location>
</feature>
<evidence type="ECO:0000256" key="1">
    <source>
        <dbReference type="SAM" id="SignalP"/>
    </source>
</evidence>
<evidence type="ECO:0000259" key="2">
    <source>
        <dbReference type="Pfam" id="PF13449"/>
    </source>
</evidence>
<keyword evidence="4" id="KW-1185">Reference proteome</keyword>
<organism evidence="3 4">
    <name type="scientific">Erythrobacter insulae</name>
    <dbReference type="NCBI Taxonomy" id="2584124"/>
    <lineage>
        <taxon>Bacteria</taxon>
        <taxon>Pseudomonadati</taxon>
        <taxon>Pseudomonadota</taxon>
        <taxon>Alphaproteobacteria</taxon>
        <taxon>Sphingomonadales</taxon>
        <taxon>Erythrobacteraceae</taxon>
        <taxon>Erythrobacter/Porphyrobacter group</taxon>
        <taxon>Erythrobacter</taxon>
    </lineage>
</organism>
<evidence type="ECO:0000313" key="3">
    <source>
        <dbReference type="EMBL" id="TRD11301.1"/>
    </source>
</evidence>
<gene>
    <name evidence="3" type="ORF">FGU71_05200</name>
</gene>
<dbReference type="Proteomes" id="UP000316343">
    <property type="component" value="Unassembled WGS sequence"/>
</dbReference>